<reference evidence="1 2" key="1">
    <citation type="journal article" date="2020" name="Genomics">
        <title>Complete, high-quality genomes from long-read metagenomic sequencing of two wolf lichen thalli reveals enigmatic genome architecture.</title>
        <authorList>
            <person name="McKenzie S.K."/>
            <person name="Walston R.F."/>
            <person name="Allen J.L."/>
        </authorList>
    </citation>
    <scope>NUCLEOTIDE SEQUENCE [LARGE SCALE GENOMIC DNA]</scope>
    <source>
        <strain evidence="1">WasteWater2</strain>
    </source>
</reference>
<dbReference type="Proteomes" id="UP000578531">
    <property type="component" value="Unassembled WGS sequence"/>
</dbReference>
<dbReference type="EMBL" id="JACCJC010000004">
    <property type="protein sequence ID" value="KAF6240113.1"/>
    <property type="molecule type" value="Genomic_DNA"/>
</dbReference>
<name>A0A8H6G410_9LECA</name>
<keyword evidence="2" id="KW-1185">Reference proteome</keyword>
<dbReference type="RefSeq" id="XP_037169382.1">
    <property type="nucleotide sequence ID" value="XM_037303660.1"/>
</dbReference>
<protein>
    <submittedName>
        <fullName evidence="1">Uncharacterized protein</fullName>
    </submittedName>
</protein>
<evidence type="ECO:0000313" key="1">
    <source>
        <dbReference type="EMBL" id="KAF6240113.1"/>
    </source>
</evidence>
<accession>A0A8H6G410</accession>
<sequence length="92" mass="10761">MLRDKILFLPGRCNHDGDQISIIDDPIYHKVVGANKEDEYCTEIREAIAKNKDKFRGITLSKCSVQDGVLYYQDRLWVSDNMYTDVIREVYD</sequence>
<gene>
    <name evidence="1" type="ORF">HO173_001723</name>
</gene>
<organism evidence="1 2">
    <name type="scientific">Letharia columbiana</name>
    <dbReference type="NCBI Taxonomy" id="112416"/>
    <lineage>
        <taxon>Eukaryota</taxon>
        <taxon>Fungi</taxon>
        <taxon>Dikarya</taxon>
        <taxon>Ascomycota</taxon>
        <taxon>Pezizomycotina</taxon>
        <taxon>Lecanoromycetes</taxon>
        <taxon>OSLEUM clade</taxon>
        <taxon>Lecanoromycetidae</taxon>
        <taxon>Lecanorales</taxon>
        <taxon>Lecanorineae</taxon>
        <taxon>Parmeliaceae</taxon>
        <taxon>Letharia</taxon>
    </lineage>
</organism>
<proteinExistence type="predicted"/>
<dbReference type="AlphaFoldDB" id="A0A8H6G410"/>
<evidence type="ECO:0000313" key="2">
    <source>
        <dbReference type="Proteomes" id="UP000578531"/>
    </source>
</evidence>
<dbReference type="GeneID" id="59283397"/>
<comment type="caution">
    <text evidence="1">The sequence shown here is derived from an EMBL/GenBank/DDBJ whole genome shotgun (WGS) entry which is preliminary data.</text>
</comment>